<dbReference type="PATRIC" id="fig|210.1917.peg.766"/>
<dbReference type="EMBL" id="RJGP01000077">
    <property type="protein sequence ID" value="RVZ41490.1"/>
    <property type="molecule type" value="Genomic_DNA"/>
</dbReference>
<dbReference type="Proteomes" id="UP000306692">
    <property type="component" value="Unassembled WGS sequence"/>
</dbReference>
<reference evidence="16 23" key="5">
    <citation type="submission" date="2018-11" db="EMBL/GenBank/DDBJ databases">
        <title>Genetic determinants and prediction of antibiotic resistance phenotypes in Helicobacter pylori.</title>
        <authorList>
            <person name="Wagner K."/>
        </authorList>
    </citation>
    <scope>NUCLEOTIDE SEQUENCE [LARGE SCALE GENOMIC DNA]</scope>
    <source>
        <strain evidence="15 22">ZH15</strain>
        <strain evidence="16 23">ZH70</strain>
    </source>
</reference>
<evidence type="ECO:0000313" key="24">
    <source>
        <dbReference type="Proteomes" id="UP000306692"/>
    </source>
</evidence>
<dbReference type="Proteomes" id="UP000279456">
    <property type="component" value="Unassembled WGS sequence"/>
</dbReference>
<dbReference type="Proteomes" id="UP000276972">
    <property type="component" value="Unassembled WGS sequence"/>
</dbReference>
<dbReference type="Proteomes" id="UP000318633">
    <property type="component" value="Unassembled WGS sequence"/>
</dbReference>
<dbReference type="PROSITE" id="PS50880">
    <property type="entry name" value="TOPRIM"/>
    <property type="match status" value="1"/>
</dbReference>
<dbReference type="GO" id="GO:0006310">
    <property type="term" value="P:DNA recombination"/>
    <property type="evidence" value="ECO:0007669"/>
    <property type="project" value="UniProtKB-UniRule"/>
</dbReference>
<keyword evidence="6 7" id="KW-0234">DNA repair</keyword>
<evidence type="ECO:0000313" key="23">
    <source>
        <dbReference type="Proteomes" id="UP000289022"/>
    </source>
</evidence>
<proteinExistence type="inferred from homology"/>
<dbReference type="Pfam" id="PF02132">
    <property type="entry name" value="RecR_ZnF"/>
    <property type="match status" value="1"/>
</dbReference>
<dbReference type="Pfam" id="PF21176">
    <property type="entry name" value="RecR_HhH"/>
    <property type="match status" value="1"/>
</dbReference>
<dbReference type="EMBL" id="RPFP01000051">
    <property type="protein sequence ID" value="RPF67988.1"/>
    <property type="molecule type" value="Genomic_DNA"/>
</dbReference>
<dbReference type="PROSITE" id="PS01300">
    <property type="entry name" value="RECR"/>
    <property type="match status" value="1"/>
</dbReference>
<dbReference type="EMBL" id="MUPB01000190">
    <property type="protein sequence ID" value="OOQ14561.1"/>
    <property type="molecule type" value="Genomic_DNA"/>
</dbReference>
<evidence type="ECO:0000259" key="8">
    <source>
        <dbReference type="PROSITE" id="PS50880"/>
    </source>
</evidence>
<evidence type="ECO:0000256" key="4">
    <source>
        <dbReference type="ARBA" id="ARBA00022833"/>
    </source>
</evidence>
<evidence type="ECO:0000313" key="19">
    <source>
        <dbReference type="Proteomes" id="UP000220405"/>
    </source>
</evidence>
<evidence type="ECO:0000313" key="13">
    <source>
        <dbReference type="EMBL" id="RKV59192.1"/>
    </source>
</evidence>
<dbReference type="Gene3D" id="3.40.1360.10">
    <property type="match status" value="1"/>
</dbReference>
<evidence type="ECO:0000256" key="3">
    <source>
        <dbReference type="ARBA" id="ARBA00022771"/>
    </source>
</evidence>
<dbReference type="Proteomes" id="UP000186621">
    <property type="component" value="Unassembled WGS sequence"/>
</dbReference>
<keyword evidence="1 7" id="KW-0479">Metal-binding</keyword>
<evidence type="ECO:0000256" key="6">
    <source>
        <dbReference type="ARBA" id="ARBA00023204"/>
    </source>
</evidence>
<dbReference type="PANTHER" id="PTHR30446">
    <property type="entry name" value="RECOMBINATION PROTEIN RECR"/>
    <property type="match status" value="1"/>
</dbReference>
<reference evidence="12 19" key="3">
    <citation type="journal article" date="2017" name="Gut Pathog.">
        <title>Phylogenomics of Colombian Helicobacter pylori isolates.</title>
        <authorList>
            <person name="Gutierrez-Escobar A.J."/>
            <person name="Trujillo E."/>
            <person name="Acevedo O."/>
            <person name="Bravo M.M."/>
        </authorList>
    </citation>
    <scope>NUCLEOTIDE SEQUENCE [LARGE SCALE GENOMIC DNA]</scope>
    <source>
        <strain evidence="12 19">2021</strain>
    </source>
</reference>
<evidence type="ECO:0000313" key="25">
    <source>
        <dbReference type="Proteomes" id="UP000318633"/>
    </source>
</evidence>
<keyword evidence="2 7" id="KW-0227">DNA damage</keyword>
<evidence type="ECO:0000313" key="20">
    <source>
        <dbReference type="Proteomes" id="UP000276972"/>
    </source>
</evidence>
<dbReference type="InterPro" id="IPR006171">
    <property type="entry name" value="TOPRIM_dom"/>
</dbReference>
<gene>
    <name evidence="7 17" type="primary">recR</name>
    <name evidence="11" type="ORF">B0X56_08420</name>
    <name evidence="12" type="ORF">BB468_07710</name>
    <name evidence="10" type="ORF">BIZ48_06445</name>
    <name evidence="13" type="ORF">DD776_04980</name>
    <name evidence="16" type="ORF">EC518_02815</name>
    <name evidence="15" type="ORF">ECC12_08040</name>
    <name evidence="17" type="ORF">EGM89_06420</name>
    <name evidence="14" type="ORF">EGV97_07870</name>
    <name evidence="9" type="ORF">F7218_04540</name>
</gene>
<evidence type="ECO:0000313" key="11">
    <source>
        <dbReference type="EMBL" id="OOQ14561.1"/>
    </source>
</evidence>
<dbReference type="HAMAP" id="MF_00017">
    <property type="entry name" value="RecR"/>
    <property type="match status" value="1"/>
</dbReference>
<dbReference type="Proteomes" id="UP000220405">
    <property type="component" value="Unassembled WGS sequence"/>
</dbReference>
<keyword evidence="3 7" id="KW-0863">Zinc-finger</keyword>
<keyword evidence="5 7" id="KW-0233">DNA recombination</keyword>
<evidence type="ECO:0000313" key="22">
    <source>
        <dbReference type="Proteomes" id="UP000288766"/>
    </source>
</evidence>
<dbReference type="InterPro" id="IPR023627">
    <property type="entry name" value="Rcmb_RecR"/>
</dbReference>
<reference evidence="13 21" key="4">
    <citation type="submission" date="2018-04" db="EMBL/GenBank/DDBJ databases">
        <title>Complete genome sequences of Helicobacter pylori.</title>
        <authorList>
            <person name="Palau M."/>
            <person name="Minana-Galbis D."/>
        </authorList>
    </citation>
    <scope>NUCLEOTIDE SEQUENCE [LARGE SCALE GENOMIC DNA]</scope>
    <source>
        <strain evidence="13 21">B126</strain>
    </source>
</reference>
<dbReference type="Proteomes" id="UP000460877">
    <property type="component" value="Unassembled WGS sequence"/>
</dbReference>
<dbReference type="InterPro" id="IPR015967">
    <property type="entry name" value="Rcmb_RecR_Znf"/>
</dbReference>
<name>A0A024C3R1_HELPX</name>
<accession>A0A024C3R1</accession>
<evidence type="ECO:0000313" key="21">
    <source>
        <dbReference type="Proteomes" id="UP000279456"/>
    </source>
</evidence>
<evidence type="ECO:0000313" key="16">
    <source>
        <dbReference type="EMBL" id="RVZ41490.1"/>
    </source>
</evidence>
<comment type="caution">
    <text evidence="17">The sequence shown here is derived from an EMBL/GenBank/DDBJ whole genome shotgun (WGS) entry which is preliminary data.</text>
</comment>
<evidence type="ECO:0000313" key="15">
    <source>
        <dbReference type="EMBL" id="RVY27014.1"/>
    </source>
</evidence>
<dbReference type="EMBL" id="RJEO01000032">
    <property type="protein sequence ID" value="RVY27014.1"/>
    <property type="molecule type" value="Genomic_DNA"/>
</dbReference>
<evidence type="ECO:0000313" key="12">
    <source>
        <dbReference type="EMBL" id="PDX38562.1"/>
    </source>
</evidence>
<evidence type="ECO:0000256" key="1">
    <source>
        <dbReference type="ARBA" id="ARBA00022723"/>
    </source>
</evidence>
<reference evidence="17 24" key="6">
    <citation type="submission" date="2018-11" db="EMBL/GenBank/DDBJ databases">
        <title>The project aimed at sequencing of H. pylori N6 laboratory stock and two of its isogenic mutants deficient in activity of a serine protease HtrA in order to find the possible suppressor mutations.</title>
        <authorList>
            <person name="Strapagiel D."/>
            <person name="Lach J."/>
            <person name="Zarzecka U."/>
            <person name="Backert S."/>
            <person name="Pawlik A."/>
        </authorList>
    </citation>
    <scope>NUCLEOTIDE SEQUENCE [LARGE SCALE GENOMIC DNA]</scope>
    <source>
        <strain evidence="17 24">N6</strain>
    </source>
</reference>
<dbReference type="GO" id="GO:0003677">
    <property type="term" value="F:DNA binding"/>
    <property type="evidence" value="ECO:0007669"/>
    <property type="project" value="UniProtKB-UniRule"/>
</dbReference>
<dbReference type="EMBL" id="MBJH01000028">
    <property type="protein sequence ID" value="PDX38562.1"/>
    <property type="molecule type" value="Genomic_DNA"/>
</dbReference>
<reference evidence="14 20" key="7">
    <citation type="submission" date="2018-11" db="EMBL/GenBank/DDBJ databases">
        <authorList>
            <person name="Gutierrez A.J."/>
            <person name="Bravo M."/>
        </authorList>
    </citation>
    <scope>NUCLEOTIDE SEQUENCE [LARGE SCALE GENOMIC DNA]</scope>
    <source>
        <strain evidence="14 20">22388</strain>
    </source>
</reference>
<dbReference type="CDD" id="cd01025">
    <property type="entry name" value="TOPRIM_recR"/>
    <property type="match status" value="1"/>
</dbReference>
<dbReference type="EMBL" id="QEHH01000022">
    <property type="protein sequence ID" value="RKV59192.1"/>
    <property type="molecule type" value="Genomic_DNA"/>
</dbReference>
<reference evidence="9 26" key="8">
    <citation type="journal article" date="2020" name="J. Clin. Microbiol.">
        <title>Helicobacter pylori infections in the Bronx, New York: Surveying Antibiotic Susceptibility and Strain Lineage by Whole-genome Sequencing.</title>
        <authorList>
            <person name="Saranathan R."/>
            <person name="Levi M.H."/>
            <person name="Wattam A.R."/>
            <person name="Malek A."/>
            <person name="Asare E."/>
            <person name="Behin D.S."/>
            <person name="Pan D.H."/>
            <person name="Jacobs W.R."/>
            <person name="Szymczak W.A."/>
        </authorList>
    </citation>
    <scope>NUCLEOTIDE SEQUENCE [LARGE SCALE GENOMIC DNA]</scope>
    <source>
        <strain evidence="9 26">MHP10</strain>
    </source>
</reference>
<feature type="domain" description="Toprim" evidence="8">
    <location>
        <begin position="84"/>
        <end position="170"/>
    </location>
</feature>
<evidence type="ECO:0000313" key="14">
    <source>
        <dbReference type="EMBL" id="RPF67988.1"/>
    </source>
</evidence>
<protein>
    <recommendedName>
        <fullName evidence="7">Recombination protein RecR</fullName>
    </recommendedName>
</protein>
<dbReference type="Gene3D" id="1.10.8.420">
    <property type="entry name" value="RecR Domain 1"/>
    <property type="match status" value="1"/>
</dbReference>
<evidence type="ECO:0000256" key="5">
    <source>
        <dbReference type="ARBA" id="ARBA00023172"/>
    </source>
</evidence>
<dbReference type="NCBIfam" id="TIGR00615">
    <property type="entry name" value="recR"/>
    <property type="match status" value="1"/>
</dbReference>
<keyword evidence="4 7" id="KW-0862">Zinc</keyword>
<evidence type="ECO:0000313" key="9">
    <source>
        <dbReference type="EMBL" id="MUV10148.1"/>
    </source>
</evidence>
<evidence type="ECO:0000313" key="17">
    <source>
        <dbReference type="EMBL" id="TLR80778.1"/>
    </source>
</evidence>
<dbReference type="RefSeq" id="WP_001099598.1">
    <property type="nucleotide sequence ID" value="NZ_AP017329.1"/>
</dbReference>
<evidence type="ECO:0000256" key="2">
    <source>
        <dbReference type="ARBA" id="ARBA00022763"/>
    </source>
</evidence>
<evidence type="ECO:0000313" key="10">
    <source>
        <dbReference type="EMBL" id="OLR45631.1"/>
    </source>
</evidence>
<dbReference type="GO" id="GO:0006281">
    <property type="term" value="P:DNA repair"/>
    <property type="evidence" value="ECO:0007669"/>
    <property type="project" value="UniProtKB-UniRule"/>
</dbReference>
<reference evidence="11 25" key="2">
    <citation type="journal article" date="2017" name="Front. Cell. Infect. Microbiol.">
        <title>Whole Genome Sequence and Phylogenetic Analysis Show Helicobacter pylori Strains from Latin America Have Followed a Unique Evolution Pathway.</title>
        <authorList>
            <person name="Munoz-Ramirez Z.Y."/>
            <person name="Mendez-Tenorio A."/>
            <person name="Kato I."/>
            <person name="Bravo M.M."/>
            <person name="Rizzato C."/>
            <person name="Thorell K."/>
            <person name="Torres R.C."/>
            <person name="Aviles-Jimenez F."/>
            <person name="Camorlinga M."/>
            <person name="Canzian F."/>
            <person name="Torres J."/>
        </authorList>
    </citation>
    <scope>NUCLEOTIDE SEQUENCE [LARGE SCALE GENOMIC DNA]</scope>
    <source>
        <strain evidence="11 25">CG22371</strain>
    </source>
</reference>
<sequence length="193" mass="21992">MNTYKNSLNHFLNLVDCLEKIPNVGKKSAFKMAYHLGLENPYLALKITHALENALENLKTCASCNALSESEVCEICSDESRQNSQLCMVLHPRDVFILEDLKDFLGRYYVLNSIEEVDFNALEKRLIEENIKEIIFAFPPTLANDSLMLYIEDKLQHFHLTFTKIAQGVPTGVNFENIDSVSLSRAFNSRIKA</sequence>
<dbReference type="AlphaFoldDB" id="A0A024C3R1"/>
<dbReference type="EMBL" id="MJMX01000027">
    <property type="protein sequence ID" value="OLR45631.1"/>
    <property type="molecule type" value="Genomic_DNA"/>
</dbReference>
<dbReference type="SUPFAM" id="SSF111304">
    <property type="entry name" value="Recombination protein RecR"/>
    <property type="match status" value="1"/>
</dbReference>
<evidence type="ECO:0000256" key="7">
    <source>
        <dbReference type="HAMAP-Rule" id="MF_00017"/>
    </source>
</evidence>
<dbReference type="InterPro" id="IPR000093">
    <property type="entry name" value="DNA_Rcmb_RecR"/>
</dbReference>
<evidence type="ECO:0000313" key="18">
    <source>
        <dbReference type="Proteomes" id="UP000186621"/>
    </source>
</evidence>
<dbReference type="PANTHER" id="PTHR30446:SF0">
    <property type="entry name" value="RECOMBINATION PROTEIN RECR"/>
    <property type="match status" value="1"/>
</dbReference>
<dbReference type="Proteomes" id="UP000288766">
    <property type="component" value="Unassembled WGS sequence"/>
</dbReference>
<dbReference type="Proteomes" id="UP000289022">
    <property type="component" value="Unassembled WGS sequence"/>
</dbReference>
<dbReference type="OMA" id="DVMAIEN"/>
<dbReference type="GO" id="GO:0008270">
    <property type="term" value="F:zinc ion binding"/>
    <property type="evidence" value="ECO:0007669"/>
    <property type="project" value="UniProtKB-KW"/>
</dbReference>
<dbReference type="InterPro" id="IPR034137">
    <property type="entry name" value="TOPRIM_RecR"/>
</dbReference>
<dbReference type="EMBL" id="VAPN01000007">
    <property type="protein sequence ID" value="TLR80778.1"/>
    <property type="molecule type" value="Genomic_DNA"/>
</dbReference>
<organism evidence="17 24">
    <name type="scientific">Helicobacter pylori</name>
    <name type="common">Campylobacter pylori</name>
    <dbReference type="NCBI Taxonomy" id="210"/>
    <lineage>
        <taxon>Bacteria</taxon>
        <taxon>Pseudomonadati</taxon>
        <taxon>Campylobacterota</taxon>
        <taxon>Epsilonproteobacteria</taxon>
        <taxon>Campylobacterales</taxon>
        <taxon>Helicobacteraceae</taxon>
        <taxon>Helicobacter</taxon>
    </lineage>
</organism>
<reference evidence="10 18" key="1">
    <citation type="submission" date="2016-09" db="EMBL/GenBank/DDBJ databases">
        <authorList>
            <person name="Capua I."/>
            <person name="De Benedictis P."/>
            <person name="Joannis T."/>
            <person name="Lombin L.H."/>
            <person name="Cattoli G."/>
        </authorList>
    </citation>
    <scope>NUCLEOTIDE SEQUENCE [LARGE SCALE GENOMIC DNA]</scope>
    <source>
        <strain evidence="10 18">132A</strain>
    </source>
</reference>
<comment type="similarity">
    <text evidence="7">Belongs to the RecR family.</text>
</comment>
<dbReference type="EMBL" id="WAEA01000005">
    <property type="protein sequence ID" value="MUV10148.1"/>
    <property type="molecule type" value="Genomic_DNA"/>
</dbReference>
<evidence type="ECO:0000313" key="26">
    <source>
        <dbReference type="Proteomes" id="UP000460877"/>
    </source>
</evidence>
<comment type="function">
    <text evidence="7">May play a role in DNA repair. It seems to be involved in an RecBC-independent recombinational process of DNA repair. It may act with RecF and RecO.</text>
</comment>
<feature type="zinc finger region" description="C4-type" evidence="7">
    <location>
        <begin position="61"/>
        <end position="76"/>
    </location>
</feature>